<dbReference type="HOGENOM" id="CLU_015634_0_0_1"/>
<feature type="region of interest" description="Disordered" evidence="1">
    <location>
        <begin position="366"/>
        <end position="393"/>
    </location>
</feature>
<sequence>MGNKSIRDLPWEIISYVVRGLGLDEVISLSMSCRHFQWLVRDDNICKRLLESQTPSAPESQSARKTKKYARELRRLVKRRDAVSSASPYLVAVVADAAESFLYSDGVLCYLSESFLRVLDLHNSVPWETVISVSELLDKSLPSIPKEGQDFDFSLVHYSHGFFTCRYGHNQSFPGWIIIVNLAKGRVFSHILESAHKLIVRNNDEFLYYGTHTDTSDTDHRCWEVRGCNLQEETWFEHKLRLTDIVGSEVGTNICFEIIDGHFYCVANQAIFEREEIAWTSYYTYLRFPVNRPKPRNAETVEPEDIWRRFHAEGPIDERWTFLRLVKNETTGALTIVEGRKEWIKSSSKNRRTYYSSELRFSGEGERASSTDSLAGFSSATESHTRSPYEVHPGDDAASPWTFTINNSLMLSYHPSCQTYLDLVNDPLPTGRYQNRFRLRAGSRRFRLESEIEELEASSADLPNNPLYPEKEIHRLYKASDITLWPPDHWEQEHGAAALQELYNVFSPPGQRVSATWDERSVCYAAGQTIVFVSFDPSIRLQGIKPWRRGVGEGCEQEGTVEGRQEVPPALDRQLALPAALVAGTEPKWIRHEHPRYSVIQKGFHFMSSRWREQGEGQRLE</sequence>
<dbReference type="VEuPathDB" id="FungiDB:GGTG_12164"/>
<organism evidence="3">
    <name type="scientific">Gaeumannomyces tritici (strain R3-111a-1)</name>
    <name type="common">Wheat and barley take-all root rot fungus</name>
    <name type="synonym">Gaeumannomyces graminis var. tritici</name>
    <dbReference type="NCBI Taxonomy" id="644352"/>
    <lineage>
        <taxon>Eukaryota</taxon>
        <taxon>Fungi</taxon>
        <taxon>Dikarya</taxon>
        <taxon>Ascomycota</taxon>
        <taxon>Pezizomycotina</taxon>
        <taxon>Sordariomycetes</taxon>
        <taxon>Sordariomycetidae</taxon>
        <taxon>Magnaporthales</taxon>
        <taxon>Magnaporthaceae</taxon>
        <taxon>Gaeumannomyces</taxon>
    </lineage>
</organism>
<feature type="compositionally biased region" description="Polar residues" evidence="1">
    <location>
        <begin position="370"/>
        <end position="382"/>
    </location>
</feature>
<proteinExistence type="predicted"/>
<reference evidence="3" key="3">
    <citation type="submission" date="2010-09" db="EMBL/GenBank/DDBJ databases">
        <title>Annotation of Gaeumannomyces graminis var. tritici R3-111a-1.</title>
        <authorList>
            <consortium name="The Broad Institute Genome Sequencing Platform"/>
            <person name="Ma L.-J."/>
            <person name="Dead R."/>
            <person name="Young S.K."/>
            <person name="Zeng Q."/>
            <person name="Gargeya S."/>
            <person name="Fitzgerald M."/>
            <person name="Haas B."/>
            <person name="Abouelleil A."/>
            <person name="Alvarado L."/>
            <person name="Arachchi H.M."/>
            <person name="Berlin A."/>
            <person name="Brown A."/>
            <person name="Chapman S.B."/>
            <person name="Chen Z."/>
            <person name="Dunbar C."/>
            <person name="Freedman E."/>
            <person name="Gearin G."/>
            <person name="Gellesch M."/>
            <person name="Goldberg J."/>
            <person name="Griggs A."/>
            <person name="Gujja S."/>
            <person name="Heiman D."/>
            <person name="Howarth C."/>
            <person name="Larson L."/>
            <person name="Lui A."/>
            <person name="MacDonald P.J.P."/>
            <person name="Mehta T."/>
            <person name="Montmayeur A."/>
            <person name="Murphy C."/>
            <person name="Neiman D."/>
            <person name="Pearson M."/>
            <person name="Priest M."/>
            <person name="Roberts A."/>
            <person name="Saif S."/>
            <person name="Shea T."/>
            <person name="Shenoy N."/>
            <person name="Sisk P."/>
            <person name="Stolte C."/>
            <person name="Sykes S."/>
            <person name="Yandava C."/>
            <person name="Wortman J."/>
            <person name="Nusbaum C."/>
            <person name="Birren B."/>
        </authorList>
    </citation>
    <scope>NUCLEOTIDE SEQUENCE</scope>
    <source>
        <strain evidence="3">R3-111a-1</strain>
    </source>
</reference>
<dbReference type="OrthoDB" id="5359231at2759"/>
<dbReference type="InterPro" id="IPR036047">
    <property type="entry name" value="F-box-like_dom_sf"/>
</dbReference>
<dbReference type="GeneID" id="20352622"/>
<evidence type="ECO:0000313" key="4">
    <source>
        <dbReference type="EnsemblFungi" id="EJT69987"/>
    </source>
</evidence>
<gene>
    <name evidence="4" type="primary">20352622</name>
    <name evidence="3" type="ORF">GGTG_12164</name>
</gene>
<dbReference type="EnsemblFungi" id="EJT69987">
    <property type="protein sequence ID" value="EJT69987"/>
    <property type="gene ID" value="GGTG_12164"/>
</dbReference>
<feature type="domain" description="F-box" evidence="2">
    <location>
        <begin position="3"/>
        <end position="49"/>
    </location>
</feature>
<keyword evidence="5" id="KW-1185">Reference proteome</keyword>
<dbReference type="Proteomes" id="UP000006039">
    <property type="component" value="Unassembled WGS sequence"/>
</dbReference>
<dbReference type="EMBL" id="GL385402">
    <property type="protein sequence ID" value="EJT69987.1"/>
    <property type="molecule type" value="Genomic_DNA"/>
</dbReference>
<dbReference type="PROSITE" id="PS50181">
    <property type="entry name" value="FBOX"/>
    <property type="match status" value="1"/>
</dbReference>
<dbReference type="PANTHER" id="PTHR34098">
    <property type="entry name" value="F-BOX ONLY PROTEIN 47"/>
    <property type="match status" value="1"/>
</dbReference>
<dbReference type="InterPro" id="IPR001810">
    <property type="entry name" value="F-box_dom"/>
</dbReference>
<name>J3PF85_GAET3</name>
<evidence type="ECO:0000313" key="5">
    <source>
        <dbReference type="Proteomes" id="UP000006039"/>
    </source>
</evidence>
<dbReference type="RefSeq" id="XP_009228321.1">
    <property type="nucleotide sequence ID" value="XM_009230057.1"/>
</dbReference>
<evidence type="ECO:0000256" key="1">
    <source>
        <dbReference type="SAM" id="MobiDB-lite"/>
    </source>
</evidence>
<protein>
    <recommendedName>
        <fullName evidence="2">F-box domain-containing protein</fullName>
    </recommendedName>
</protein>
<evidence type="ECO:0000259" key="2">
    <source>
        <dbReference type="PROSITE" id="PS50181"/>
    </source>
</evidence>
<dbReference type="InterPro" id="IPR038946">
    <property type="entry name" value="FBXO47"/>
</dbReference>
<dbReference type="PANTHER" id="PTHR34098:SF1">
    <property type="entry name" value="F-BOX ONLY PROTEIN 47"/>
    <property type="match status" value="1"/>
</dbReference>
<feature type="compositionally biased region" description="Basic and acidic residues" evidence="1">
    <location>
        <begin position="383"/>
        <end position="393"/>
    </location>
</feature>
<reference evidence="5" key="1">
    <citation type="submission" date="2010-07" db="EMBL/GenBank/DDBJ databases">
        <title>The genome sequence of Gaeumannomyces graminis var. tritici strain R3-111a-1.</title>
        <authorList>
            <consortium name="The Broad Institute Genome Sequencing Platform"/>
            <person name="Ma L.-J."/>
            <person name="Dead R."/>
            <person name="Young S."/>
            <person name="Zeng Q."/>
            <person name="Koehrsen M."/>
            <person name="Alvarado L."/>
            <person name="Berlin A."/>
            <person name="Chapman S.B."/>
            <person name="Chen Z."/>
            <person name="Freedman E."/>
            <person name="Gellesch M."/>
            <person name="Goldberg J."/>
            <person name="Griggs A."/>
            <person name="Gujja S."/>
            <person name="Heilman E.R."/>
            <person name="Heiman D."/>
            <person name="Hepburn T."/>
            <person name="Howarth C."/>
            <person name="Jen D."/>
            <person name="Larson L."/>
            <person name="Mehta T."/>
            <person name="Neiman D."/>
            <person name="Pearson M."/>
            <person name="Roberts A."/>
            <person name="Saif S."/>
            <person name="Shea T."/>
            <person name="Shenoy N."/>
            <person name="Sisk P."/>
            <person name="Stolte C."/>
            <person name="Sykes S."/>
            <person name="Walk T."/>
            <person name="White J."/>
            <person name="Yandava C."/>
            <person name="Haas B."/>
            <person name="Nusbaum C."/>
            <person name="Birren B."/>
        </authorList>
    </citation>
    <scope>NUCLEOTIDE SEQUENCE [LARGE SCALE GENOMIC DNA]</scope>
    <source>
        <strain evidence="5">R3-111a-1</strain>
    </source>
</reference>
<reference evidence="3" key="2">
    <citation type="submission" date="2010-07" db="EMBL/GenBank/DDBJ databases">
        <authorList>
            <consortium name="The Broad Institute Genome Sequencing Platform"/>
            <consortium name="Broad Institute Genome Sequencing Center for Infectious Disease"/>
            <person name="Ma L.-J."/>
            <person name="Dead R."/>
            <person name="Young S."/>
            <person name="Zeng Q."/>
            <person name="Koehrsen M."/>
            <person name="Alvarado L."/>
            <person name="Berlin A."/>
            <person name="Chapman S.B."/>
            <person name="Chen Z."/>
            <person name="Freedman E."/>
            <person name="Gellesch M."/>
            <person name="Goldberg J."/>
            <person name="Griggs A."/>
            <person name="Gujja S."/>
            <person name="Heilman E.R."/>
            <person name="Heiman D."/>
            <person name="Hepburn T."/>
            <person name="Howarth C."/>
            <person name="Jen D."/>
            <person name="Larson L."/>
            <person name="Mehta T."/>
            <person name="Neiman D."/>
            <person name="Pearson M."/>
            <person name="Roberts A."/>
            <person name="Saif S."/>
            <person name="Shea T."/>
            <person name="Shenoy N."/>
            <person name="Sisk P."/>
            <person name="Stolte C."/>
            <person name="Sykes S."/>
            <person name="Walk T."/>
            <person name="White J."/>
            <person name="Yandava C."/>
            <person name="Haas B."/>
            <person name="Nusbaum C."/>
            <person name="Birren B."/>
        </authorList>
    </citation>
    <scope>NUCLEOTIDE SEQUENCE</scope>
    <source>
        <strain evidence="3">R3-111a-1</strain>
    </source>
</reference>
<dbReference type="STRING" id="644352.J3PF85"/>
<dbReference type="AlphaFoldDB" id="J3PF85"/>
<dbReference type="eggNOG" id="ENOG502RYII">
    <property type="taxonomic scope" value="Eukaryota"/>
</dbReference>
<evidence type="ECO:0000313" key="3">
    <source>
        <dbReference type="EMBL" id="EJT69987.1"/>
    </source>
</evidence>
<reference evidence="4" key="5">
    <citation type="submission" date="2018-04" db="UniProtKB">
        <authorList>
            <consortium name="EnsemblFungi"/>
        </authorList>
    </citation>
    <scope>IDENTIFICATION</scope>
    <source>
        <strain evidence="4">R3-111a-1</strain>
    </source>
</reference>
<dbReference type="SUPFAM" id="SSF81383">
    <property type="entry name" value="F-box domain"/>
    <property type="match status" value="1"/>
</dbReference>
<accession>J3PF85</accession>
<reference evidence="4" key="4">
    <citation type="journal article" date="2015" name="G3 (Bethesda)">
        <title>Genome sequences of three phytopathogenic species of the Magnaporthaceae family of fungi.</title>
        <authorList>
            <person name="Okagaki L.H."/>
            <person name="Nunes C.C."/>
            <person name="Sailsbery J."/>
            <person name="Clay B."/>
            <person name="Brown D."/>
            <person name="John T."/>
            <person name="Oh Y."/>
            <person name="Young N."/>
            <person name="Fitzgerald M."/>
            <person name="Haas B.J."/>
            <person name="Zeng Q."/>
            <person name="Young S."/>
            <person name="Adiconis X."/>
            <person name="Fan L."/>
            <person name="Levin J.Z."/>
            <person name="Mitchell T.K."/>
            <person name="Okubara P.A."/>
            <person name="Farman M.L."/>
            <person name="Kohn L.M."/>
            <person name="Birren B."/>
            <person name="Ma L.-J."/>
            <person name="Dean R.A."/>
        </authorList>
    </citation>
    <scope>NUCLEOTIDE SEQUENCE</scope>
    <source>
        <strain evidence="4">R3-111a-1</strain>
    </source>
</reference>